<protein>
    <submittedName>
        <fullName evidence="1">Uncharacterized protein</fullName>
    </submittedName>
</protein>
<name>A0AAV5LWA2_9ROSI</name>
<evidence type="ECO:0000313" key="1">
    <source>
        <dbReference type="EMBL" id="GKV40722.1"/>
    </source>
</evidence>
<comment type="caution">
    <text evidence="1">The sequence shown here is derived from an EMBL/GenBank/DDBJ whole genome shotgun (WGS) entry which is preliminary data.</text>
</comment>
<evidence type="ECO:0000313" key="2">
    <source>
        <dbReference type="Proteomes" id="UP001054252"/>
    </source>
</evidence>
<organism evidence="1 2">
    <name type="scientific">Rubroshorea leprosula</name>
    <dbReference type="NCBI Taxonomy" id="152421"/>
    <lineage>
        <taxon>Eukaryota</taxon>
        <taxon>Viridiplantae</taxon>
        <taxon>Streptophyta</taxon>
        <taxon>Embryophyta</taxon>
        <taxon>Tracheophyta</taxon>
        <taxon>Spermatophyta</taxon>
        <taxon>Magnoliopsida</taxon>
        <taxon>eudicotyledons</taxon>
        <taxon>Gunneridae</taxon>
        <taxon>Pentapetalae</taxon>
        <taxon>rosids</taxon>
        <taxon>malvids</taxon>
        <taxon>Malvales</taxon>
        <taxon>Dipterocarpaceae</taxon>
        <taxon>Rubroshorea</taxon>
    </lineage>
</organism>
<sequence>MAQSCMLAWNYHNLGEAYMIFEPNQLCLQKKPNFVLLPTTKQTGMEMNLFQIDLGLAHYSESDCAERGGGLTLLWNDAFNLQVSFFSPYHIDVEIVDPGGCQWQLTRFLGQPETACREESWTILKSPKTISPLPWMRLGDITDILSKLEKERGNLIFWLGYAWGAIGGFWCGRSNLHVVGEADGVLQGNYGIQVSKGGLVPLITYGSKGLKRIGKDGNMFGSTCRWMGYLVIAQRRTMVLLLSIIF</sequence>
<accession>A0AAV5LWA2</accession>
<dbReference type="AlphaFoldDB" id="A0AAV5LWA2"/>
<dbReference type="Proteomes" id="UP001054252">
    <property type="component" value="Unassembled WGS sequence"/>
</dbReference>
<reference evidence="1 2" key="1">
    <citation type="journal article" date="2021" name="Commun. Biol.">
        <title>The genome of Shorea leprosula (Dipterocarpaceae) highlights the ecological relevance of drought in aseasonal tropical rainforests.</title>
        <authorList>
            <person name="Ng K.K.S."/>
            <person name="Kobayashi M.J."/>
            <person name="Fawcett J.A."/>
            <person name="Hatakeyama M."/>
            <person name="Paape T."/>
            <person name="Ng C.H."/>
            <person name="Ang C.C."/>
            <person name="Tnah L.H."/>
            <person name="Lee C.T."/>
            <person name="Nishiyama T."/>
            <person name="Sese J."/>
            <person name="O'Brien M.J."/>
            <person name="Copetti D."/>
            <person name="Mohd Noor M.I."/>
            <person name="Ong R.C."/>
            <person name="Putra M."/>
            <person name="Sireger I.Z."/>
            <person name="Indrioko S."/>
            <person name="Kosugi Y."/>
            <person name="Izuno A."/>
            <person name="Isagi Y."/>
            <person name="Lee S.L."/>
            <person name="Shimizu K.K."/>
        </authorList>
    </citation>
    <scope>NUCLEOTIDE SEQUENCE [LARGE SCALE GENOMIC DNA]</scope>
    <source>
        <strain evidence="1">214</strain>
    </source>
</reference>
<gene>
    <name evidence="1" type="ORF">SLEP1_g48331</name>
</gene>
<proteinExistence type="predicted"/>
<keyword evidence="2" id="KW-1185">Reference proteome</keyword>
<dbReference type="EMBL" id="BPVZ01000144">
    <property type="protein sequence ID" value="GKV40722.1"/>
    <property type="molecule type" value="Genomic_DNA"/>
</dbReference>